<protein>
    <submittedName>
        <fullName evidence="1">NAD(P)H-dependent oxidoreductase</fullName>
    </submittedName>
</protein>
<sequence>MKVLTIVTHPREDSLTFQIAYQFVKGLRDAGHQTEIIDSRDMQTIGWRRLMNWG</sequence>
<reference evidence="1 2" key="1">
    <citation type="submission" date="2022-04" db="EMBL/GenBank/DDBJ databases">
        <title>Gracilibacillus sp. isolated from saltern.</title>
        <authorList>
            <person name="Won M."/>
            <person name="Lee C.-M."/>
            <person name="Woen H.-Y."/>
            <person name="Kwon S.-W."/>
        </authorList>
    </citation>
    <scope>NUCLEOTIDE SEQUENCE [LARGE SCALE GENOMIC DNA]</scope>
    <source>
        <strain evidence="1 2">SSPM10-3</strain>
    </source>
</reference>
<dbReference type="InterPro" id="IPR029039">
    <property type="entry name" value="Flavoprotein-like_sf"/>
</dbReference>
<accession>A0ABY4GH58</accession>
<dbReference type="SUPFAM" id="SSF52218">
    <property type="entry name" value="Flavoproteins"/>
    <property type="match status" value="1"/>
</dbReference>
<dbReference type="RefSeq" id="WP_244740735.1">
    <property type="nucleotide sequence ID" value="NZ_CP095071.1"/>
</dbReference>
<name>A0ABY4GH58_9BACI</name>
<organism evidence="1 2">
    <name type="scientific">Gracilibacillus salinarum</name>
    <dbReference type="NCBI Taxonomy" id="2932255"/>
    <lineage>
        <taxon>Bacteria</taxon>
        <taxon>Bacillati</taxon>
        <taxon>Bacillota</taxon>
        <taxon>Bacilli</taxon>
        <taxon>Bacillales</taxon>
        <taxon>Bacillaceae</taxon>
        <taxon>Gracilibacillus</taxon>
    </lineage>
</organism>
<evidence type="ECO:0000313" key="2">
    <source>
        <dbReference type="Proteomes" id="UP000831537"/>
    </source>
</evidence>
<dbReference type="Proteomes" id="UP000831537">
    <property type="component" value="Chromosome"/>
</dbReference>
<evidence type="ECO:0000313" key="1">
    <source>
        <dbReference type="EMBL" id="UOQ83668.1"/>
    </source>
</evidence>
<dbReference type="EMBL" id="CP095071">
    <property type="protein sequence ID" value="UOQ83668.1"/>
    <property type="molecule type" value="Genomic_DNA"/>
</dbReference>
<gene>
    <name evidence="1" type="ORF">MUN87_12975</name>
</gene>
<keyword evidence="2" id="KW-1185">Reference proteome</keyword>
<proteinExistence type="predicted"/>
<dbReference type="Gene3D" id="3.40.50.360">
    <property type="match status" value="1"/>
</dbReference>